<feature type="domain" description="Ternary complex factor MIP1 leucine-zipper" evidence="2">
    <location>
        <begin position="76"/>
        <end position="164"/>
    </location>
</feature>
<dbReference type="PANTHER" id="PTHR23054:SF55">
    <property type="entry name" value="ELECTRON TRANSPORTER"/>
    <property type="match status" value="1"/>
</dbReference>
<comment type="caution">
    <text evidence="3">The sequence shown here is derived from an EMBL/GenBank/DDBJ whole genome shotgun (WGS) entry which is preliminary data.</text>
</comment>
<evidence type="ECO:0000259" key="2">
    <source>
        <dbReference type="Pfam" id="PF14389"/>
    </source>
</evidence>
<evidence type="ECO:0000313" key="3">
    <source>
        <dbReference type="EMBL" id="KAG8100783.1"/>
    </source>
</evidence>
<reference evidence="3" key="2">
    <citation type="submission" date="2021-02" db="EMBL/GenBank/DDBJ databases">
        <authorList>
            <person name="Kimball J.A."/>
            <person name="Haas M.W."/>
            <person name="Macchietto M."/>
            <person name="Kono T."/>
            <person name="Duquette J."/>
            <person name="Shao M."/>
        </authorList>
    </citation>
    <scope>NUCLEOTIDE SEQUENCE</scope>
    <source>
        <tissue evidence="3">Fresh leaf tissue</tissue>
    </source>
</reference>
<dbReference type="Pfam" id="PF14389">
    <property type="entry name" value="Lzipper-MIP1"/>
    <property type="match status" value="1"/>
</dbReference>
<feature type="compositionally biased region" description="Basic and acidic residues" evidence="1">
    <location>
        <begin position="28"/>
        <end position="38"/>
    </location>
</feature>
<dbReference type="PANTHER" id="PTHR23054">
    <property type="entry name" value="TERNARY COMPLEX FACTOR MIP1, LEUCINE-ZIPPER-RELATED"/>
    <property type="match status" value="1"/>
</dbReference>
<evidence type="ECO:0000313" key="4">
    <source>
        <dbReference type="Proteomes" id="UP000729402"/>
    </source>
</evidence>
<feature type="region of interest" description="Disordered" evidence="1">
    <location>
        <begin position="166"/>
        <end position="205"/>
    </location>
</feature>
<name>A0A8J6C6C8_ZIZPA</name>
<reference evidence="3" key="1">
    <citation type="journal article" date="2021" name="bioRxiv">
        <title>Whole Genome Assembly and Annotation of Northern Wild Rice, Zizania palustris L., Supports a Whole Genome Duplication in the Zizania Genus.</title>
        <authorList>
            <person name="Haas M."/>
            <person name="Kono T."/>
            <person name="Macchietto M."/>
            <person name="Millas R."/>
            <person name="McGilp L."/>
            <person name="Shao M."/>
            <person name="Duquette J."/>
            <person name="Hirsch C.N."/>
            <person name="Kimball J."/>
        </authorList>
    </citation>
    <scope>NUCLEOTIDE SEQUENCE</scope>
    <source>
        <tissue evidence="3">Fresh leaf tissue</tissue>
    </source>
</reference>
<accession>A0A8J6C6C8</accession>
<protein>
    <recommendedName>
        <fullName evidence="2">Ternary complex factor MIP1 leucine-zipper domain-containing protein</fullName>
    </recommendedName>
</protein>
<dbReference type="InterPro" id="IPR025757">
    <property type="entry name" value="MIP1_Leuzipper"/>
</dbReference>
<gene>
    <name evidence="3" type="ORF">GUJ93_ZPchr0013g37975</name>
</gene>
<dbReference type="Proteomes" id="UP000729402">
    <property type="component" value="Unassembled WGS sequence"/>
</dbReference>
<sequence length="287" mass="31943">MEALENKGSKSLPKARKPSNTTARHNRSNSDLENKNAKDALCSSQKACNQPKLPGRNSINPQLKSETKKGIQPSRSEAQNSLRKEILQLERHLKDQQVVRGALEKALGPDPAPVTLSHESPMLKIWWLQIQPANDLLREVATLELEIKHLELYLLALYRKAFDQQQQTPTMPPSDAHREAPKLSVSSRCSQMEETPNAKAPVRRGGDATLRYSCPSLSKRWKGGTVDDCSPSTCPRITMDSDHGLRSQSALSFRGVCSSRISPLEDSLARALRSCRSQPFSFLEVIV</sequence>
<evidence type="ECO:0000256" key="1">
    <source>
        <dbReference type="SAM" id="MobiDB-lite"/>
    </source>
</evidence>
<feature type="compositionally biased region" description="Polar residues" evidence="1">
    <location>
        <begin position="184"/>
        <end position="194"/>
    </location>
</feature>
<feature type="region of interest" description="Disordered" evidence="1">
    <location>
        <begin position="1"/>
        <end position="79"/>
    </location>
</feature>
<dbReference type="EMBL" id="JAAALK010000079">
    <property type="protein sequence ID" value="KAG8100783.1"/>
    <property type="molecule type" value="Genomic_DNA"/>
</dbReference>
<organism evidence="3 4">
    <name type="scientific">Zizania palustris</name>
    <name type="common">Northern wild rice</name>
    <dbReference type="NCBI Taxonomy" id="103762"/>
    <lineage>
        <taxon>Eukaryota</taxon>
        <taxon>Viridiplantae</taxon>
        <taxon>Streptophyta</taxon>
        <taxon>Embryophyta</taxon>
        <taxon>Tracheophyta</taxon>
        <taxon>Spermatophyta</taxon>
        <taxon>Magnoliopsida</taxon>
        <taxon>Liliopsida</taxon>
        <taxon>Poales</taxon>
        <taxon>Poaceae</taxon>
        <taxon>BOP clade</taxon>
        <taxon>Oryzoideae</taxon>
        <taxon>Oryzeae</taxon>
        <taxon>Zizaniinae</taxon>
        <taxon>Zizania</taxon>
    </lineage>
</organism>
<keyword evidence="4" id="KW-1185">Reference proteome</keyword>
<dbReference type="OrthoDB" id="1732128at2759"/>
<dbReference type="AlphaFoldDB" id="A0A8J6C6C8"/>
<proteinExistence type="predicted"/>